<organism evidence="19 20">
    <name type="scientific">Dreissena polymorpha</name>
    <name type="common">Zebra mussel</name>
    <name type="synonym">Mytilus polymorpha</name>
    <dbReference type="NCBI Taxonomy" id="45954"/>
    <lineage>
        <taxon>Eukaryota</taxon>
        <taxon>Metazoa</taxon>
        <taxon>Spiralia</taxon>
        <taxon>Lophotrochozoa</taxon>
        <taxon>Mollusca</taxon>
        <taxon>Bivalvia</taxon>
        <taxon>Autobranchia</taxon>
        <taxon>Heteroconchia</taxon>
        <taxon>Euheterodonta</taxon>
        <taxon>Imparidentia</taxon>
        <taxon>Neoheterodontei</taxon>
        <taxon>Myida</taxon>
        <taxon>Dreissenoidea</taxon>
        <taxon>Dreissenidae</taxon>
        <taxon>Dreissena</taxon>
    </lineage>
</organism>
<name>A0A9D3YEV8_DREPO</name>
<feature type="region of interest" description="Disordered" evidence="15">
    <location>
        <begin position="376"/>
        <end position="461"/>
    </location>
</feature>
<feature type="domain" description="SAMD1-like winged helix (WH)" evidence="18">
    <location>
        <begin position="5"/>
        <end position="81"/>
    </location>
</feature>
<evidence type="ECO:0000256" key="2">
    <source>
        <dbReference type="ARBA" id="ARBA00022491"/>
    </source>
</evidence>
<dbReference type="CDD" id="cd09583">
    <property type="entry name" value="SAM_Atherin-like"/>
    <property type="match status" value="1"/>
</dbReference>
<dbReference type="InterPro" id="IPR019787">
    <property type="entry name" value="Znf_PHD-finger"/>
</dbReference>
<evidence type="ECO:0000256" key="5">
    <source>
        <dbReference type="ARBA" id="ARBA00022723"/>
    </source>
</evidence>
<accession>A0A9D3YEV8</accession>
<reference evidence="19" key="1">
    <citation type="journal article" date="2019" name="bioRxiv">
        <title>The Genome of the Zebra Mussel, Dreissena polymorpha: A Resource for Invasive Species Research.</title>
        <authorList>
            <person name="McCartney M.A."/>
            <person name="Auch B."/>
            <person name="Kono T."/>
            <person name="Mallez S."/>
            <person name="Zhang Y."/>
            <person name="Obille A."/>
            <person name="Becker A."/>
            <person name="Abrahante J.E."/>
            <person name="Garbe J."/>
            <person name="Badalamenti J.P."/>
            <person name="Herman A."/>
            <person name="Mangelson H."/>
            <person name="Liachko I."/>
            <person name="Sullivan S."/>
            <person name="Sone E.D."/>
            <person name="Koren S."/>
            <person name="Silverstein K.A.T."/>
            <person name="Beckman K.B."/>
            <person name="Gohl D.M."/>
        </authorList>
    </citation>
    <scope>NUCLEOTIDE SEQUENCE</scope>
    <source>
        <strain evidence="19">Duluth1</strain>
        <tissue evidence="19">Whole animal</tissue>
    </source>
</reference>
<evidence type="ECO:0000256" key="4">
    <source>
        <dbReference type="ARBA" id="ARBA00022553"/>
    </source>
</evidence>
<dbReference type="Proteomes" id="UP000828390">
    <property type="component" value="Unassembled WGS sequence"/>
</dbReference>
<dbReference type="InterPro" id="IPR001660">
    <property type="entry name" value="SAM"/>
</dbReference>
<evidence type="ECO:0000256" key="6">
    <source>
        <dbReference type="ARBA" id="ARBA00022737"/>
    </source>
</evidence>
<protein>
    <recommendedName>
        <fullName evidence="21">Histone acetyltransferase</fullName>
    </recommendedName>
</protein>
<dbReference type="AlphaFoldDB" id="A0A9D3YEV8"/>
<dbReference type="SMART" id="SM00249">
    <property type="entry name" value="PHD"/>
    <property type="match status" value="2"/>
</dbReference>
<feature type="compositionally biased region" description="Basic and acidic residues" evidence="15">
    <location>
        <begin position="162"/>
        <end position="189"/>
    </location>
</feature>
<dbReference type="GO" id="GO:0008270">
    <property type="term" value="F:zinc ion binding"/>
    <property type="evidence" value="ECO:0007669"/>
    <property type="project" value="UniProtKB-KW"/>
</dbReference>
<dbReference type="PROSITE" id="PS50105">
    <property type="entry name" value="SAM_DOMAIN"/>
    <property type="match status" value="1"/>
</dbReference>
<feature type="compositionally biased region" description="Basic and acidic residues" evidence="15">
    <location>
        <begin position="389"/>
        <end position="412"/>
    </location>
</feature>
<evidence type="ECO:0000256" key="7">
    <source>
        <dbReference type="ARBA" id="ARBA00022771"/>
    </source>
</evidence>
<feature type="domain" description="SAM" evidence="17">
    <location>
        <begin position="491"/>
        <end position="554"/>
    </location>
</feature>
<dbReference type="Gene3D" id="1.10.150.50">
    <property type="entry name" value="Transcription Factor, Ets-1"/>
    <property type="match status" value="1"/>
</dbReference>
<dbReference type="Pfam" id="PF21524">
    <property type="entry name" value="SAMD1_WH"/>
    <property type="match status" value="1"/>
</dbReference>
<dbReference type="SMART" id="SM00454">
    <property type="entry name" value="SAM"/>
    <property type="match status" value="1"/>
</dbReference>
<evidence type="ECO:0000256" key="13">
    <source>
        <dbReference type="ARBA" id="ARBA00023242"/>
    </source>
</evidence>
<dbReference type="OrthoDB" id="10004495at2759"/>
<keyword evidence="13" id="KW-0539">Nucleus</keyword>
<feature type="domain" description="PHD-type" evidence="16">
    <location>
        <begin position="265"/>
        <end position="324"/>
    </location>
</feature>
<evidence type="ECO:0000259" key="18">
    <source>
        <dbReference type="PROSITE" id="PS52014"/>
    </source>
</evidence>
<evidence type="ECO:0000256" key="15">
    <source>
        <dbReference type="SAM" id="MobiDB-lite"/>
    </source>
</evidence>
<feature type="region of interest" description="Disordered" evidence="15">
    <location>
        <begin position="159"/>
        <end position="258"/>
    </location>
</feature>
<dbReference type="PROSITE" id="PS52014">
    <property type="entry name" value="SAMD1_WH"/>
    <property type="match status" value="1"/>
</dbReference>
<evidence type="ECO:0000256" key="14">
    <source>
        <dbReference type="PROSITE-ProRule" id="PRU00146"/>
    </source>
</evidence>
<evidence type="ECO:0000259" key="16">
    <source>
        <dbReference type="PROSITE" id="PS50016"/>
    </source>
</evidence>
<evidence type="ECO:0000259" key="17">
    <source>
        <dbReference type="PROSITE" id="PS50105"/>
    </source>
</evidence>
<evidence type="ECO:0000313" key="20">
    <source>
        <dbReference type="Proteomes" id="UP000828390"/>
    </source>
</evidence>
<dbReference type="GO" id="GO:0003677">
    <property type="term" value="F:DNA binding"/>
    <property type="evidence" value="ECO:0007669"/>
    <property type="project" value="InterPro"/>
</dbReference>
<keyword evidence="3" id="KW-1017">Isopeptide bond</keyword>
<evidence type="ECO:0000256" key="8">
    <source>
        <dbReference type="ARBA" id="ARBA00022833"/>
    </source>
</evidence>
<keyword evidence="5" id="KW-0479">Metal-binding</keyword>
<feature type="compositionally biased region" description="Low complexity" evidence="15">
    <location>
        <begin position="413"/>
        <end position="431"/>
    </location>
</feature>
<keyword evidence="10" id="KW-0156">Chromatin regulator</keyword>
<dbReference type="InterPro" id="IPR013761">
    <property type="entry name" value="SAM/pointed_sf"/>
</dbReference>
<keyword evidence="11" id="KW-0805">Transcription regulation</keyword>
<feature type="domain" description="PHD-type" evidence="16">
    <location>
        <begin position="321"/>
        <end position="371"/>
    </location>
</feature>
<dbReference type="InterPro" id="IPR011011">
    <property type="entry name" value="Znf_FYVE_PHD"/>
</dbReference>
<evidence type="ECO:0000256" key="10">
    <source>
        <dbReference type="ARBA" id="ARBA00022853"/>
    </source>
</evidence>
<keyword evidence="2" id="KW-0678">Repressor</keyword>
<evidence type="ECO:0000256" key="1">
    <source>
        <dbReference type="ARBA" id="ARBA00004123"/>
    </source>
</evidence>
<evidence type="ECO:0000256" key="12">
    <source>
        <dbReference type="ARBA" id="ARBA00023163"/>
    </source>
</evidence>
<gene>
    <name evidence="19" type="ORF">DPMN_084448</name>
</gene>
<proteinExistence type="predicted"/>
<dbReference type="SUPFAM" id="SSF57903">
    <property type="entry name" value="FYVE/PHD zinc finger"/>
    <property type="match status" value="2"/>
</dbReference>
<dbReference type="PROSITE" id="PS50016">
    <property type="entry name" value="ZF_PHD_2"/>
    <property type="match status" value="2"/>
</dbReference>
<dbReference type="PANTHER" id="PTHR45888">
    <property type="entry name" value="HL01030P-RELATED"/>
    <property type="match status" value="1"/>
</dbReference>
<keyword evidence="7 14" id="KW-0863">Zinc-finger</keyword>
<keyword evidence="12" id="KW-0804">Transcription</keyword>
<dbReference type="InterPro" id="IPR013083">
    <property type="entry name" value="Znf_RING/FYVE/PHD"/>
</dbReference>
<dbReference type="FunFam" id="3.30.40.10:FF:000005">
    <property type="entry name" value="zinc finger protein isoform X1"/>
    <property type="match status" value="1"/>
</dbReference>
<feature type="compositionally biased region" description="Basic residues" evidence="15">
    <location>
        <begin position="228"/>
        <end position="241"/>
    </location>
</feature>
<keyword evidence="6" id="KW-0677">Repeat</keyword>
<keyword evidence="9" id="KW-0832">Ubl conjugation</keyword>
<dbReference type="CDD" id="cd15527">
    <property type="entry name" value="PHD2_KAT6A_6B"/>
    <property type="match status" value="1"/>
</dbReference>
<dbReference type="InterPro" id="IPR001965">
    <property type="entry name" value="Znf_PHD"/>
</dbReference>
<evidence type="ECO:0000256" key="9">
    <source>
        <dbReference type="ARBA" id="ARBA00022843"/>
    </source>
</evidence>
<evidence type="ECO:0000256" key="11">
    <source>
        <dbReference type="ARBA" id="ARBA00023015"/>
    </source>
</evidence>
<comment type="caution">
    <text evidence="19">The sequence shown here is derived from an EMBL/GenBank/DDBJ whole genome shotgun (WGS) entry which is preliminary data.</text>
</comment>
<dbReference type="Pfam" id="PF00628">
    <property type="entry name" value="PHD"/>
    <property type="match status" value="1"/>
</dbReference>
<comment type="subcellular location">
    <subcellularLocation>
        <location evidence="1">Nucleus</location>
    </subcellularLocation>
</comment>
<dbReference type="GO" id="GO:0005634">
    <property type="term" value="C:nucleus"/>
    <property type="evidence" value="ECO:0007669"/>
    <property type="project" value="UniProtKB-SubCell"/>
</dbReference>
<dbReference type="SUPFAM" id="SSF47769">
    <property type="entry name" value="SAM/Pointed domain"/>
    <property type="match status" value="1"/>
</dbReference>
<dbReference type="Gene3D" id="3.30.40.10">
    <property type="entry name" value="Zinc/RING finger domain, C3HC4 (zinc finger)"/>
    <property type="match status" value="1"/>
</dbReference>
<dbReference type="Pfam" id="PF00536">
    <property type="entry name" value="SAM_1"/>
    <property type="match status" value="1"/>
</dbReference>
<keyword evidence="4" id="KW-0597">Phosphoprotein</keyword>
<keyword evidence="20" id="KW-1185">Reference proteome</keyword>
<dbReference type="PANTHER" id="PTHR45888:SF4">
    <property type="entry name" value="PHD FINGER PROTEIN 10"/>
    <property type="match status" value="1"/>
</dbReference>
<dbReference type="InterPro" id="IPR048589">
    <property type="entry name" value="SAMD1-like_WH"/>
</dbReference>
<keyword evidence="8" id="KW-0862">Zinc</keyword>
<reference evidence="19" key="2">
    <citation type="submission" date="2020-11" db="EMBL/GenBank/DDBJ databases">
        <authorList>
            <person name="McCartney M.A."/>
            <person name="Auch B."/>
            <person name="Kono T."/>
            <person name="Mallez S."/>
            <person name="Becker A."/>
            <person name="Gohl D.M."/>
            <person name="Silverstein K.A.T."/>
            <person name="Koren S."/>
            <person name="Bechman K.B."/>
            <person name="Herman A."/>
            <person name="Abrahante J.E."/>
            <person name="Garbe J."/>
        </authorList>
    </citation>
    <scope>NUCLEOTIDE SEQUENCE</scope>
    <source>
        <strain evidence="19">Duluth1</strain>
        <tissue evidence="19">Whole animal</tissue>
    </source>
</reference>
<evidence type="ECO:0000313" key="19">
    <source>
        <dbReference type="EMBL" id="KAH3696964.1"/>
    </source>
</evidence>
<feature type="compositionally biased region" description="Basic and acidic residues" evidence="15">
    <location>
        <begin position="195"/>
        <end position="212"/>
    </location>
</feature>
<evidence type="ECO:0008006" key="21">
    <source>
        <dbReference type="Google" id="ProtNLM"/>
    </source>
</evidence>
<dbReference type="EMBL" id="JAIWYP010000016">
    <property type="protein sequence ID" value="KAH3696964.1"/>
    <property type="molecule type" value="Genomic_DNA"/>
</dbReference>
<evidence type="ECO:0000256" key="3">
    <source>
        <dbReference type="ARBA" id="ARBA00022499"/>
    </source>
</evidence>
<dbReference type="GO" id="GO:0006325">
    <property type="term" value="P:chromatin organization"/>
    <property type="evidence" value="ECO:0007669"/>
    <property type="project" value="UniProtKB-KW"/>
</dbReference>
<sequence>MSGKVNKELFMQHKQWCVDMIEIIKLRKARPSLERIAHMLKRSYGLTESETEECLSSLMEEGSLTKVVFKGVVSYRKRTTGEIKKSPQSEEHTTSLRIISAIRKLTKETGQPVSFKTLESWLISKNPETRLVKNRLENAIQKQINAKTVVKLADNCYTLPNKTEKSAGPSKEDTDKEQVVKEEETVVETKDDETADIKTQLDPESDIKKEITPEQESMDMPSEESLKRGRPLSKRKKFKKTHGPDFEENPLQLKRAASRESTSGDLTCGFCAGTSEANKDGVFEDLLMCKDCHSRAHPSCMDYSPELAQRALNSPWQCMDCKTCCMCDGAENDDLILFCDACDKGYHMICHNPPVMTKPKGKWVCSSCKRSQDRAANKNATRRASLKVSDPDDSKDGESSSNRRGEKRKLSIDDSVSSVKRSRSAASTSSTGYDDHIPSHTDGTVGAPCLPTPSASPRPGDTFDYEVKMSTLSDRVTIGSDHIEYEDATNWSIEDVEQFFNDNGFGEHAHVFRTQEVDGRSLLLMRRNDVLTALGLKLGPALKIFQKILRIQQHSKSDMFD</sequence>